<dbReference type="Proteomes" id="UP000076104">
    <property type="component" value="Chromosome"/>
</dbReference>
<keyword evidence="1" id="KW-0472">Membrane</keyword>
<organism evidence="2 3">
    <name type="scientific">Psychrobacter alimentarius</name>
    <dbReference type="NCBI Taxonomy" id="261164"/>
    <lineage>
        <taxon>Bacteria</taxon>
        <taxon>Pseudomonadati</taxon>
        <taxon>Pseudomonadota</taxon>
        <taxon>Gammaproteobacteria</taxon>
        <taxon>Moraxellales</taxon>
        <taxon>Moraxellaceae</taxon>
        <taxon>Psychrobacter</taxon>
    </lineage>
</organism>
<evidence type="ECO:0000313" key="3">
    <source>
        <dbReference type="Proteomes" id="UP000076104"/>
    </source>
</evidence>
<accession>A0ABN4N5W6</accession>
<keyword evidence="1" id="KW-1133">Transmembrane helix</keyword>
<evidence type="ECO:0000313" key="2">
    <source>
        <dbReference type="EMBL" id="AMT97640.1"/>
    </source>
</evidence>
<keyword evidence="1" id="KW-0812">Transmembrane</keyword>
<proteinExistence type="predicted"/>
<name>A0ABN4N5W6_9GAMM</name>
<evidence type="ECO:0000256" key="1">
    <source>
        <dbReference type="SAM" id="Phobius"/>
    </source>
</evidence>
<feature type="transmembrane region" description="Helical" evidence="1">
    <location>
        <begin position="15"/>
        <end position="40"/>
    </location>
</feature>
<gene>
    <name evidence="2" type="ORF">A3K91_2055</name>
</gene>
<dbReference type="EMBL" id="CP014945">
    <property type="protein sequence ID" value="AMT97640.1"/>
    <property type="molecule type" value="Genomic_DNA"/>
</dbReference>
<protein>
    <submittedName>
        <fullName evidence="2">Uncharacterized protein</fullName>
    </submittedName>
</protein>
<keyword evidence="3" id="KW-1185">Reference proteome</keyword>
<sequence length="78" mass="9198">MTFYNDIFRLTKLLVMWYMMVKVVRKTGVAVIIMAAVFAYSEYSIKWVHVIATRDCYKFLLLAVPMPLDATKNLYQPR</sequence>
<reference evidence="2 3" key="1">
    <citation type="submission" date="2016-03" db="EMBL/GenBank/DDBJ databases">
        <title>Genome sequencing of Psychrobacter alimentarius PAMC 27889.</title>
        <authorList>
            <person name="Lee J."/>
            <person name="Kim O.-S."/>
        </authorList>
    </citation>
    <scope>NUCLEOTIDE SEQUENCE [LARGE SCALE GENOMIC DNA]</scope>
    <source>
        <strain evidence="2 3">PAMC 27889</strain>
    </source>
</reference>